<comment type="similarity">
    <text evidence="5">Belongs to the DNA/RNA non-specific endonuclease family.</text>
</comment>
<dbReference type="Gene3D" id="1.25.10.10">
    <property type="entry name" value="Leucine-rich Repeat Variant"/>
    <property type="match status" value="2"/>
</dbReference>
<evidence type="ECO:0000256" key="7">
    <source>
        <dbReference type="ARBA" id="ARBA00022722"/>
    </source>
</evidence>
<accession>A0A1E3PNZ2</accession>
<dbReference type="GO" id="GO:0005743">
    <property type="term" value="C:mitochondrial inner membrane"/>
    <property type="evidence" value="ECO:0007669"/>
    <property type="project" value="UniProtKB-SubCell"/>
</dbReference>
<protein>
    <recommendedName>
        <fullName evidence="21">ARM repeat-containing protein</fullName>
    </recommendedName>
</protein>
<evidence type="ECO:0000259" key="17">
    <source>
        <dbReference type="SMART" id="SM00477"/>
    </source>
</evidence>
<evidence type="ECO:0000256" key="16">
    <source>
        <dbReference type="SAM" id="MobiDB-lite"/>
    </source>
</evidence>
<dbReference type="GO" id="GO:0006401">
    <property type="term" value="P:RNA catabolic process"/>
    <property type="evidence" value="ECO:0007669"/>
    <property type="project" value="UniProtKB-ARBA"/>
</dbReference>
<dbReference type="Pfam" id="PF25808">
    <property type="entry name" value="TPR_LAA1_C"/>
    <property type="match status" value="1"/>
</dbReference>
<dbReference type="CDD" id="cd00091">
    <property type="entry name" value="NUC"/>
    <property type="match status" value="1"/>
</dbReference>
<dbReference type="STRING" id="857566.A0A1E3PNZ2"/>
<dbReference type="SUPFAM" id="SSF48371">
    <property type="entry name" value="ARM repeat"/>
    <property type="match status" value="2"/>
</dbReference>
<feature type="domain" description="DNA/RNA non-specific endonuclease/pyrophosphatase/phosphodiesterase" evidence="18">
    <location>
        <begin position="2058"/>
        <end position="2273"/>
    </location>
</feature>
<dbReference type="GO" id="GO:0005829">
    <property type="term" value="C:cytosol"/>
    <property type="evidence" value="ECO:0007669"/>
    <property type="project" value="GOC"/>
</dbReference>
<keyword evidence="9" id="KW-0255">Endonuclease</keyword>
<dbReference type="GO" id="GO:0005794">
    <property type="term" value="C:Golgi apparatus"/>
    <property type="evidence" value="ECO:0007669"/>
    <property type="project" value="TreeGrafter"/>
</dbReference>
<comment type="cofactor">
    <cofactor evidence="1">
        <name>Mn(2+)</name>
        <dbReference type="ChEBI" id="CHEBI:29035"/>
    </cofactor>
</comment>
<dbReference type="PANTHER" id="PTHR21663:SF0">
    <property type="entry name" value="HEAT REPEAT-CONTAINING PROTEIN 5B"/>
    <property type="match status" value="1"/>
</dbReference>
<dbReference type="Pfam" id="PF20210">
    <property type="entry name" value="Laa1_Sip1_HTR5"/>
    <property type="match status" value="1"/>
</dbReference>
<evidence type="ECO:0000313" key="20">
    <source>
        <dbReference type="Proteomes" id="UP000095009"/>
    </source>
</evidence>
<dbReference type="SMART" id="SM00892">
    <property type="entry name" value="Endonuclease_NS"/>
    <property type="match status" value="1"/>
</dbReference>
<evidence type="ECO:0000256" key="1">
    <source>
        <dbReference type="ARBA" id="ARBA00001936"/>
    </source>
</evidence>
<dbReference type="InterPro" id="IPR016024">
    <property type="entry name" value="ARM-type_fold"/>
</dbReference>
<dbReference type="Proteomes" id="UP000095009">
    <property type="component" value="Unassembled WGS sequence"/>
</dbReference>
<evidence type="ECO:0000256" key="9">
    <source>
        <dbReference type="ARBA" id="ARBA00022759"/>
    </source>
</evidence>
<dbReference type="SUPFAM" id="SSF54060">
    <property type="entry name" value="His-Me finger endonucleases"/>
    <property type="match status" value="1"/>
</dbReference>
<sequence>MSGQSPSDPDPLFEMLDLDKLKQQAVLEQQHQILVWIVTSCTTLTKLKLIDSQNQLFVKRSLDDLLDFFEIEADPEKQAQPNRSIRASIGKLYQILYSFDEKRELYEAVNKLITIMNNGKADKYSRLKHAAIIALGSIFLTSGGSVISLAPLTAASLAKICKSSLSHSGFKGSALLSLSYIVDSTGFTFDDSLIKDVWKLAKNATNDKGNKVASAAFNILENLIKYDLVLFKSASDFESFKTLVQKSFENSFDLVGRSAASCISQAYFHLCKTSTPIDTKVLINKRQTFEDNSEETSRVASPASSINSNKKNNYHLTFEEVMEISVSSYSKNPTTTRVKNGIIRTLATFFLMNVDVVKRNYSVVASSLLINLLNRKNIANNRYSLLVCQKHVKFLLNSIIAEKLFSEHDQITSLKWLIDNILAVNSPDISQFTLKSALDVISGLISYLGSSVSSIKDLINACLLRLLQYDDKGVIIAACYCLKTLVINVPSEIIPVTSTCINHINKEISRTDKSEGISTKHTGFVYALATLISITNIMPEYSSLDLSSRVLVTASSLLKKSVHQPLYTATVNIEMAWVLVSGVMSLGPSFVKVHLSHLLLLWKNALPKFSQKDLICMKGTTELSYLLCGKKAALGSIFSFLKSNYTLVTPDISKRIGIMLQNTLLFLNSLPEGKLSSSNRSSDNSALTIFDLEVLTRRRILQCYLELSRFTHTEVFHANLLTSALKTFANPPKARSSDSLLPSVKLIWEASDNYAEGLTSKINGFDILEMKNSLKTNMGAVEVQEKHWLSDETWDSEVADLLKSPIVDSSDHDMAPLLHNHTGEMPVSPATSIIDLSIELFTIMMPVQISKVQETILEQINAYLASCSGKDFLRNQVVVINTVTAIHGCLNYCITSDDMNESWKDHRVLSSYVEILKKIIINPDVYVRNIAAQALGLLCTISDTSFISQQINYLLDEIVANRDSDARAGLSLSLGYISKSFGGSMLFKAHVNSILNTLLFLAKDPHPEVHFWALEAISITMQSTPLVFNPFIGSTTELLSEIYLSESHDDEVSSAVMSNMEIKMPTIRVLSRCVRGIINILGPDLREPSKTRDAISVLINRLMSEDDEQVVSEASKAAQEIIVYAPGIIDIKLYSMFLYKCLASSNPYLRQAAINGLYQLMKTYSSRVFSHTGYELAQDIWMAYNETPTNKEIRGLISSWLTQTASTEANEWVYRIQALLRNSKIGFKDSKNATVVSNEPDLEADEEVEGFTSGGNSENSDNSSEPLKWQTRALAIDMLRELLFVLLKGRTQDEIYQSPLISHVGEIIKIAFTASTDHVLEIRLLGVKLIEDVLENFSGIKDPDFEEVLLLEQFQAQMGSALMPAFSADGSPKLASEAIKVCAAFVGSGIEKNVDRMGRILRLLVNSLESCSNGRVTIGDLKTDSPNGQAMLRMSILSAWAELQVLSSNQVYLINVIEPYIELLVPLWLSNLKEFAQLRFEPEESSGLSEHSMDNIFSSMNKSNQLIYHQKSWLKLVEAISSILETDKTRVFNALHETIVQKNTESNGEKEAASFFFVLFGICFEALITPPGINGALCETEQTYSILKVLKKLLHPTITGATIYKGELFAEIIDLLDRLALTSKVSEQQLIVEIAHDMCMNYYEAVGSSSLMSETQLSESVDQLFELTRVIILTLSRHLPFLADSDHPISANISKPQYVQLCRSILSYLVQIISKFPIMIRVDLSSCVLHIFERIFENPVCQDAICQVSLAPFKKLLEDLVVFAKSNNEYADSIRSEIRLIISRIVSFMQASKAAATKKNCILAAIVVVSSCAPALDPSADFVPILCDVLVSGLANIELLPISSQCIKTLIGLSQNFNIGKAFIKRLIPLLAKSISDKAGAKNMPEATKAILEILVGFTLSLSGETQIVSGLSITLPVLIWFASDDKSIFPQIPRQKYTSQKLLQLASFDSSAFKTVVQTNLSASQKAILQDALKAGRPEGDEEKVIDEGSFAVGALAGTGVSFLWGGNTTPTQTVSPVVANPGLTNGGNGAIGGTTKIEPQGFFKYGYPGPIYDVAYRQEFISSYDRRTRNPAWVVEHITADSIRKQPGQTPDRKNSTFMEDEQVPKKFRARLADYFRSGFDRGHQAPAADAKFSQSAMDETFYLTNMAPQVGEGFNRDYWAHFEDFCRRLTKKYDSVRIVTGPLYLPKRGADGKYRVSYEVIGNPPNVAVPTHFYKLVVGERDYSDSVAIAAFVMPNDKINNTTKLTDFQVPIEALERSSGLEFFTKLSDNKKKDLCREVECSIIVRDFTKALPSPPTPLGLPAPKN</sequence>
<keyword evidence="15" id="KW-0464">Manganese</keyword>
<keyword evidence="8" id="KW-0479">Metal-binding</keyword>
<dbReference type="Pfam" id="PF25468">
    <property type="entry name" value="HEAT_HEATR5A"/>
    <property type="match status" value="1"/>
</dbReference>
<dbReference type="GO" id="GO:0006897">
    <property type="term" value="P:endocytosis"/>
    <property type="evidence" value="ECO:0007669"/>
    <property type="project" value="TreeGrafter"/>
</dbReference>
<dbReference type="GO" id="GO:0004540">
    <property type="term" value="F:RNA nuclease activity"/>
    <property type="evidence" value="ECO:0007669"/>
    <property type="project" value="UniProtKB-ARBA"/>
</dbReference>
<dbReference type="InterPro" id="IPR011989">
    <property type="entry name" value="ARM-like"/>
</dbReference>
<evidence type="ECO:0000256" key="5">
    <source>
        <dbReference type="ARBA" id="ARBA00010052"/>
    </source>
</evidence>
<feature type="compositionally biased region" description="Low complexity" evidence="16">
    <location>
        <begin position="1254"/>
        <end position="1265"/>
    </location>
</feature>
<keyword evidence="7" id="KW-0540">Nuclease</keyword>
<keyword evidence="12" id="KW-0460">Magnesium</keyword>
<evidence type="ECO:0000256" key="14">
    <source>
        <dbReference type="ARBA" id="ARBA00023136"/>
    </source>
</evidence>
<dbReference type="InterPro" id="IPR040108">
    <property type="entry name" value="Laa1/Sip1/HEATR5"/>
</dbReference>
<keyword evidence="10" id="KW-0999">Mitochondrion inner membrane</keyword>
<evidence type="ECO:0000256" key="11">
    <source>
        <dbReference type="ARBA" id="ARBA00022801"/>
    </source>
</evidence>
<comment type="subunit">
    <text evidence="6">Homodimer.</text>
</comment>
<dbReference type="GO" id="GO:0016788">
    <property type="term" value="F:hydrolase activity, acting on ester bonds"/>
    <property type="evidence" value="ECO:0007669"/>
    <property type="project" value="UniProtKB-ARBA"/>
</dbReference>
<dbReference type="GO" id="GO:0004520">
    <property type="term" value="F:DNA endonuclease activity"/>
    <property type="evidence" value="ECO:0007669"/>
    <property type="project" value="UniProtKB-ARBA"/>
</dbReference>
<dbReference type="InterPro" id="IPR057981">
    <property type="entry name" value="TPR_LAA1-like_C"/>
</dbReference>
<feature type="region of interest" description="Disordered" evidence="16">
    <location>
        <begin position="1236"/>
        <end position="1266"/>
    </location>
</feature>
<evidence type="ECO:0000256" key="3">
    <source>
        <dbReference type="ARBA" id="ARBA00004273"/>
    </source>
</evidence>
<evidence type="ECO:0000256" key="12">
    <source>
        <dbReference type="ARBA" id="ARBA00022842"/>
    </source>
</evidence>
<dbReference type="PANTHER" id="PTHR21663">
    <property type="entry name" value="HYPOTHETICAL HEAT DOMAIN-CONTAINING"/>
    <property type="match status" value="1"/>
</dbReference>
<evidence type="ECO:0000259" key="18">
    <source>
        <dbReference type="SMART" id="SM00892"/>
    </source>
</evidence>
<evidence type="ECO:0000313" key="19">
    <source>
        <dbReference type="EMBL" id="ODQ67020.1"/>
    </source>
</evidence>
<dbReference type="InterPro" id="IPR044925">
    <property type="entry name" value="His-Me_finger_sf"/>
</dbReference>
<dbReference type="GO" id="GO:0046872">
    <property type="term" value="F:metal ion binding"/>
    <property type="evidence" value="ECO:0007669"/>
    <property type="project" value="UniProtKB-KW"/>
</dbReference>
<dbReference type="Gene3D" id="3.40.570.10">
    <property type="entry name" value="Extracellular Endonuclease, subunit A"/>
    <property type="match status" value="1"/>
</dbReference>
<feature type="domain" description="ENPP1-3/EXOG-like endonuclease/phosphodiesterase" evidence="17">
    <location>
        <begin position="2059"/>
        <end position="2273"/>
    </location>
</feature>
<dbReference type="InterPro" id="IPR020821">
    <property type="entry name" value="ENPP1-3/EXOG-like_nuc-like"/>
</dbReference>
<evidence type="ECO:0000256" key="2">
    <source>
        <dbReference type="ARBA" id="ARBA00001946"/>
    </source>
</evidence>
<comment type="cofactor">
    <cofactor evidence="2">
        <name>Mg(2+)</name>
        <dbReference type="ChEBI" id="CHEBI:18420"/>
    </cofactor>
</comment>
<dbReference type="InterPro" id="IPR046837">
    <property type="entry name" value="Laa1/Sip1/HEATR5-like_HEAT"/>
</dbReference>
<evidence type="ECO:0000256" key="10">
    <source>
        <dbReference type="ARBA" id="ARBA00022792"/>
    </source>
</evidence>
<dbReference type="GO" id="GO:0006308">
    <property type="term" value="P:DNA catabolic process"/>
    <property type="evidence" value="ECO:0007669"/>
    <property type="project" value="UniProtKB-ARBA"/>
</dbReference>
<dbReference type="GO" id="GO:0008104">
    <property type="term" value="P:intracellular protein localization"/>
    <property type="evidence" value="ECO:0007669"/>
    <property type="project" value="TreeGrafter"/>
</dbReference>
<keyword evidence="11" id="KW-0378">Hydrolase</keyword>
<name>A0A1E3PNZ2_9ASCO</name>
<dbReference type="GO" id="GO:0042147">
    <property type="term" value="P:retrograde transport, endosome to Golgi"/>
    <property type="evidence" value="ECO:0007669"/>
    <property type="project" value="TreeGrafter"/>
</dbReference>
<comment type="similarity">
    <text evidence="4">Belongs to the HEATR5 family.</text>
</comment>
<dbReference type="Pfam" id="PF01223">
    <property type="entry name" value="Endonuclease_NS"/>
    <property type="match status" value="1"/>
</dbReference>
<organism evidence="19 20">
    <name type="scientific">Nadsonia fulvescens var. elongata DSM 6958</name>
    <dbReference type="NCBI Taxonomy" id="857566"/>
    <lineage>
        <taxon>Eukaryota</taxon>
        <taxon>Fungi</taxon>
        <taxon>Dikarya</taxon>
        <taxon>Ascomycota</taxon>
        <taxon>Saccharomycotina</taxon>
        <taxon>Dipodascomycetes</taxon>
        <taxon>Dipodascales</taxon>
        <taxon>Dipodascales incertae sedis</taxon>
        <taxon>Nadsonia</taxon>
    </lineage>
</organism>
<keyword evidence="13" id="KW-0496">Mitochondrion</keyword>
<keyword evidence="20" id="KW-1185">Reference proteome</keyword>
<dbReference type="GO" id="GO:0005634">
    <property type="term" value="C:nucleus"/>
    <property type="evidence" value="ECO:0007669"/>
    <property type="project" value="UniProtKB-ARBA"/>
</dbReference>
<feature type="compositionally biased region" description="Acidic residues" evidence="16">
    <location>
        <begin position="1240"/>
        <end position="1249"/>
    </location>
</feature>
<keyword evidence="14" id="KW-0472">Membrane</keyword>
<reference evidence="19 20" key="1">
    <citation type="journal article" date="2016" name="Proc. Natl. Acad. Sci. U.S.A.">
        <title>Comparative genomics of biotechnologically important yeasts.</title>
        <authorList>
            <person name="Riley R."/>
            <person name="Haridas S."/>
            <person name="Wolfe K.H."/>
            <person name="Lopes M.R."/>
            <person name="Hittinger C.T."/>
            <person name="Goeker M."/>
            <person name="Salamov A.A."/>
            <person name="Wisecaver J.H."/>
            <person name="Long T.M."/>
            <person name="Calvey C.H."/>
            <person name="Aerts A.L."/>
            <person name="Barry K.W."/>
            <person name="Choi C."/>
            <person name="Clum A."/>
            <person name="Coughlan A.Y."/>
            <person name="Deshpande S."/>
            <person name="Douglass A.P."/>
            <person name="Hanson S.J."/>
            <person name="Klenk H.-P."/>
            <person name="LaButti K.M."/>
            <person name="Lapidus A."/>
            <person name="Lindquist E.A."/>
            <person name="Lipzen A.M."/>
            <person name="Meier-Kolthoff J.P."/>
            <person name="Ohm R.A."/>
            <person name="Otillar R.P."/>
            <person name="Pangilinan J.L."/>
            <person name="Peng Y."/>
            <person name="Rokas A."/>
            <person name="Rosa C.A."/>
            <person name="Scheuner C."/>
            <person name="Sibirny A.A."/>
            <person name="Slot J.C."/>
            <person name="Stielow J.B."/>
            <person name="Sun H."/>
            <person name="Kurtzman C.P."/>
            <person name="Blackwell M."/>
            <person name="Grigoriev I.V."/>
            <person name="Jeffries T.W."/>
        </authorList>
    </citation>
    <scope>NUCLEOTIDE SEQUENCE [LARGE SCALE GENOMIC DNA]</scope>
    <source>
        <strain evidence="19 20">DSM 6958</strain>
    </source>
</reference>
<evidence type="ECO:0000256" key="13">
    <source>
        <dbReference type="ARBA" id="ARBA00023128"/>
    </source>
</evidence>
<comment type="subcellular location">
    <subcellularLocation>
        <location evidence="3">Mitochondrion inner membrane</location>
    </subcellularLocation>
</comment>
<evidence type="ECO:0008006" key="21">
    <source>
        <dbReference type="Google" id="ProtNLM"/>
    </source>
</evidence>
<dbReference type="InterPro" id="IPR044929">
    <property type="entry name" value="DNA/RNA_non-sp_Endonuclease_sf"/>
</dbReference>
<dbReference type="InterPro" id="IPR001604">
    <property type="entry name" value="Endo_G_ENPP1-like_dom"/>
</dbReference>
<evidence type="ECO:0000256" key="4">
    <source>
        <dbReference type="ARBA" id="ARBA00008304"/>
    </source>
</evidence>
<proteinExistence type="inferred from homology"/>
<dbReference type="PROSITE" id="PS01070">
    <property type="entry name" value="NUCLEASE_NON_SPEC"/>
    <property type="match status" value="1"/>
</dbReference>
<dbReference type="GO" id="GO:0003676">
    <property type="term" value="F:nucleic acid binding"/>
    <property type="evidence" value="ECO:0007669"/>
    <property type="project" value="InterPro"/>
</dbReference>
<dbReference type="GO" id="GO:0030139">
    <property type="term" value="C:endocytic vesicle"/>
    <property type="evidence" value="ECO:0007669"/>
    <property type="project" value="TreeGrafter"/>
</dbReference>
<gene>
    <name evidence="19" type="ORF">NADFUDRAFT_49472</name>
</gene>
<dbReference type="SMART" id="SM00477">
    <property type="entry name" value="NUC"/>
    <property type="match status" value="1"/>
</dbReference>
<dbReference type="FunFam" id="3.40.570.10:FF:000004">
    <property type="entry name" value="Nuclease 1, mitochondrial"/>
    <property type="match status" value="1"/>
</dbReference>
<evidence type="ECO:0000256" key="6">
    <source>
        <dbReference type="ARBA" id="ARBA00011738"/>
    </source>
</evidence>
<evidence type="ECO:0000256" key="15">
    <source>
        <dbReference type="ARBA" id="ARBA00023211"/>
    </source>
</evidence>
<dbReference type="EMBL" id="KV454407">
    <property type="protein sequence ID" value="ODQ67020.1"/>
    <property type="molecule type" value="Genomic_DNA"/>
</dbReference>
<dbReference type="InterPro" id="IPR018524">
    <property type="entry name" value="DNA/RNA_endonuclease_AS"/>
</dbReference>
<dbReference type="OrthoDB" id="192608at2759"/>
<evidence type="ECO:0000256" key="8">
    <source>
        <dbReference type="ARBA" id="ARBA00022723"/>
    </source>
</evidence>